<feature type="transmembrane region" description="Helical" evidence="2">
    <location>
        <begin position="319"/>
        <end position="339"/>
    </location>
</feature>
<dbReference type="SUPFAM" id="SSF81606">
    <property type="entry name" value="PP2C-like"/>
    <property type="match status" value="1"/>
</dbReference>
<dbReference type="PANTHER" id="PTHR43156:SF2">
    <property type="entry name" value="STAGE II SPORULATION PROTEIN E"/>
    <property type="match status" value="1"/>
</dbReference>
<dbReference type="PANTHER" id="PTHR43156">
    <property type="entry name" value="STAGE II SPORULATION PROTEIN E-RELATED"/>
    <property type="match status" value="1"/>
</dbReference>
<sequence length="674" mass="78353">MGSLHLIERFILGLFVSFLFCFGCSGVEQTKVNVQDGFLDLSSFRMEDRNVFQLDGNWEFYWNDSFEDIKDKNRILSDSFIQVPGSWIEGGKYPKEGKAVYRLNVITKPGSNVLALKLYEFPESYKLYVNRRLIHENGKYSLSKEKRQRSLVRPFLSFPNENGKTEIIIEAINFEDKNPGPRRPILFGLEKNIRKVQNYQLFTDIFSLGILFIMGIYHLGLFLLRRKDKGVLLFGIFCLTMSFRILVTEEHYLHQWFPEMNSFFEQVLDVSSFLVLPPILIGIFSTFFRNEVDRKYLPFVYFVCLFLSLSFLITRWEFIFLAYLVLSFAIGLYLFYVLLRCVNAGRIGSRVFLFGWLVFIGTVVWDLLSYTNIIRSIYISHLGFLFFIISQAYFLSIKFDRALSTAEELTEKLDLKVQERTSELNQSLELIRSDLNMAKKIQEAILRKRELKLNRLKVTEVSIPFSEIGGDIYFVREISPGYVRTFIADATGHGVQAALITMMIISECEKRINSLQLPSEVLKSINENYTNKYNELNLFFTCFILDFDFTNQLIHYSSAGHPIQYLVRNSEIISLKTKGRLIGYHESEEYSHSSLPIVSKDKILLFTDGLYEESDREGDIFGESRLKDIISKNAYKNSEDIIEKILEEVKKFRDGQKTVDDITILGLDLLESNL</sequence>
<feature type="transmembrane region" description="Helical" evidence="2">
    <location>
        <begin position="296"/>
        <end position="313"/>
    </location>
</feature>
<evidence type="ECO:0000313" key="5">
    <source>
        <dbReference type="Proteomes" id="UP000245263"/>
    </source>
</evidence>
<proteinExistence type="predicted"/>
<dbReference type="Pfam" id="PF07228">
    <property type="entry name" value="SpoIIE"/>
    <property type="match status" value="1"/>
</dbReference>
<protein>
    <submittedName>
        <fullName evidence="4">Serine phosphatase</fullName>
    </submittedName>
</protein>
<dbReference type="Gene3D" id="3.60.40.10">
    <property type="entry name" value="PPM-type phosphatase domain"/>
    <property type="match status" value="1"/>
</dbReference>
<dbReference type="SMART" id="SM00331">
    <property type="entry name" value="PP2C_SIG"/>
    <property type="match status" value="1"/>
</dbReference>
<keyword evidence="2" id="KW-0472">Membrane</keyword>
<evidence type="ECO:0000256" key="1">
    <source>
        <dbReference type="ARBA" id="ARBA00022801"/>
    </source>
</evidence>
<dbReference type="InterPro" id="IPR052016">
    <property type="entry name" value="Bact_Sigma-Reg"/>
</dbReference>
<dbReference type="RefSeq" id="WP_109018954.1">
    <property type="nucleotide sequence ID" value="NZ_AP025028.1"/>
</dbReference>
<feature type="transmembrane region" description="Helical" evidence="2">
    <location>
        <begin position="267"/>
        <end position="284"/>
    </location>
</feature>
<feature type="transmembrane region" description="Helical" evidence="2">
    <location>
        <begin position="231"/>
        <end position="247"/>
    </location>
</feature>
<dbReference type="InterPro" id="IPR001932">
    <property type="entry name" value="PPM-type_phosphatase-like_dom"/>
</dbReference>
<feature type="transmembrane region" description="Helical" evidence="2">
    <location>
        <begin position="376"/>
        <end position="395"/>
    </location>
</feature>
<name>A0ABM7UIG3_9LEPT</name>
<feature type="transmembrane region" description="Helical" evidence="2">
    <location>
        <begin position="205"/>
        <end position="224"/>
    </location>
</feature>
<evidence type="ECO:0000256" key="2">
    <source>
        <dbReference type="SAM" id="Phobius"/>
    </source>
</evidence>
<dbReference type="SUPFAM" id="SSF49785">
    <property type="entry name" value="Galactose-binding domain-like"/>
    <property type="match status" value="1"/>
</dbReference>
<evidence type="ECO:0000259" key="3">
    <source>
        <dbReference type="SMART" id="SM00331"/>
    </source>
</evidence>
<dbReference type="InterPro" id="IPR036457">
    <property type="entry name" value="PPM-type-like_dom_sf"/>
</dbReference>
<accession>A0ABM7UIG3</accession>
<dbReference type="Pfam" id="PF07695">
    <property type="entry name" value="7TMR-DISM_7TM"/>
    <property type="match status" value="1"/>
</dbReference>
<keyword evidence="1" id="KW-0378">Hydrolase</keyword>
<reference evidence="4 5" key="1">
    <citation type="submission" date="2021-08" db="EMBL/GenBank/DDBJ databases">
        <title>Complete genome sequence of Leptospira kobayashii strain E30.</title>
        <authorList>
            <person name="Nakao R."/>
            <person name="Nakamura S."/>
            <person name="Masuzawa T."/>
            <person name="Koizumi N."/>
        </authorList>
    </citation>
    <scope>NUCLEOTIDE SEQUENCE [LARGE SCALE GENOMIC DNA]</scope>
    <source>
        <strain evidence="4 5">E30</strain>
    </source>
</reference>
<dbReference type="Proteomes" id="UP000245263">
    <property type="component" value="Chromosome 1"/>
</dbReference>
<keyword evidence="2" id="KW-0812">Transmembrane</keyword>
<evidence type="ECO:0000313" key="4">
    <source>
        <dbReference type="EMBL" id="BDA78534.1"/>
    </source>
</evidence>
<keyword evidence="5" id="KW-1185">Reference proteome</keyword>
<organism evidence="4 5">
    <name type="scientific">Leptospira kobayashii</name>
    <dbReference type="NCBI Taxonomy" id="1917830"/>
    <lineage>
        <taxon>Bacteria</taxon>
        <taxon>Pseudomonadati</taxon>
        <taxon>Spirochaetota</taxon>
        <taxon>Spirochaetia</taxon>
        <taxon>Leptospirales</taxon>
        <taxon>Leptospiraceae</taxon>
        <taxon>Leptospira</taxon>
    </lineage>
</organism>
<feature type="transmembrane region" description="Helical" evidence="2">
    <location>
        <begin position="351"/>
        <end position="370"/>
    </location>
</feature>
<dbReference type="EMBL" id="AP025028">
    <property type="protein sequence ID" value="BDA78534.1"/>
    <property type="molecule type" value="Genomic_DNA"/>
</dbReference>
<dbReference type="InterPro" id="IPR011623">
    <property type="entry name" value="7TMR_DISM_rcpt_extracell_dom1"/>
</dbReference>
<gene>
    <name evidence="4" type="ORF">LPTSP3_g14640</name>
</gene>
<feature type="domain" description="PPM-type phosphatase" evidence="3">
    <location>
        <begin position="456"/>
        <end position="669"/>
    </location>
</feature>
<dbReference type="InterPro" id="IPR008979">
    <property type="entry name" value="Galactose-bd-like_sf"/>
</dbReference>
<keyword evidence="2" id="KW-1133">Transmembrane helix</keyword>